<dbReference type="GO" id="GO:0008855">
    <property type="term" value="F:exodeoxyribonuclease VII activity"/>
    <property type="evidence" value="ECO:0007669"/>
    <property type="project" value="UniProtKB-UniRule"/>
</dbReference>
<evidence type="ECO:0000256" key="2">
    <source>
        <dbReference type="ARBA" id="ARBA00022490"/>
    </source>
</evidence>
<evidence type="ECO:0000256" key="4">
    <source>
        <dbReference type="ARBA" id="ARBA00022801"/>
    </source>
</evidence>
<dbReference type="PANTHER" id="PTHR34137:SF1">
    <property type="entry name" value="EXODEOXYRIBONUCLEASE 7 SMALL SUBUNIT"/>
    <property type="match status" value="1"/>
</dbReference>
<comment type="caution">
    <text evidence="7">The sequence shown here is derived from an EMBL/GenBank/DDBJ whole genome shotgun (WGS) entry which is preliminary data.</text>
</comment>
<dbReference type="GO" id="GO:0009318">
    <property type="term" value="C:exodeoxyribonuclease VII complex"/>
    <property type="evidence" value="ECO:0007669"/>
    <property type="project" value="UniProtKB-UniRule"/>
</dbReference>
<proteinExistence type="inferred from homology"/>
<dbReference type="EMBL" id="JQBL01000003">
    <property type="protein sequence ID" value="KRN51105.1"/>
    <property type="molecule type" value="Genomic_DNA"/>
</dbReference>
<dbReference type="HAMAP" id="MF_00337">
    <property type="entry name" value="Exonuc_7_S"/>
    <property type="match status" value="1"/>
</dbReference>
<dbReference type="PIRSF" id="PIRSF006488">
    <property type="entry name" value="Exonuc_VII_S"/>
    <property type="match status" value="1"/>
</dbReference>
<evidence type="ECO:0000256" key="6">
    <source>
        <dbReference type="HAMAP-Rule" id="MF_00337"/>
    </source>
</evidence>
<gene>
    <name evidence="6" type="primary">xseB</name>
    <name evidence="7" type="ORF">IV49_GL001181</name>
</gene>
<name>A0A0R2HDK0_9FIRM</name>
<dbReference type="SUPFAM" id="SSF116842">
    <property type="entry name" value="XseB-like"/>
    <property type="match status" value="1"/>
</dbReference>
<evidence type="ECO:0000313" key="7">
    <source>
        <dbReference type="EMBL" id="KRN51105.1"/>
    </source>
</evidence>
<evidence type="ECO:0000256" key="5">
    <source>
        <dbReference type="ARBA" id="ARBA00022839"/>
    </source>
</evidence>
<keyword evidence="5 6" id="KW-0269">Exonuclease</keyword>
<dbReference type="Proteomes" id="UP000051841">
    <property type="component" value="Unassembled WGS sequence"/>
</dbReference>
<reference evidence="7 8" key="1">
    <citation type="journal article" date="2015" name="Genome Announc.">
        <title>Expanding the biotechnology potential of lactobacilli through comparative genomics of 213 strains and associated genera.</title>
        <authorList>
            <person name="Sun Z."/>
            <person name="Harris H.M."/>
            <person name="McCann A."/>
            <person name="Guo C."/>
            <person name="Argimon S."/>
            <person name="Zhang W."/>
            <person name="Yang X."/>
            <person name="Jeffery I.B."/>
            <person name="Cooney J.C."/>
            <person name="Kagawa T.F."/>
            <person name="Liu W."/>
            <person name="Song Y."/>
            <person name="Salvetti E."/>
            <person name="Wrobel A."/>
            <person name="Rasinkangas P."/>
            <person name="Parkhill J."/>
            <person name="Rea M.C."/>
            <person name="O'Sullivan O."/>
            <person name="Ritari J."/>
            <person name="Douillard F.P."/>
            <person name="Paul Ross R."/>
            <person name="Yang R."/>
            <person name="Briner A.E."/>
            <person name="Felis G.E."/>
            <person name="de Vos W.M."/>
            <person name="Barrangou R."/>
            <person name="Klaenhammer T.R."/>
            <person name="Caufield P.W."/>
            <person name="Cui Y."/>
            <person name="Zhang H."/>
            <person name="O'Toole P.W."/>
        </authorList>
    </citation>
    <scope>NUCLEOTIDE SEQUENCE [LARGE SCALE GENOMIC DNA]</scope>
    <source>
        <strain evidence="7 8">DSM 20405</strain>
    </source>
</reference>
<keyword evidence="3 6" id="KW-0540">Nuclease</keyword>
<dbReference type="PANTHER" id="PTHR34137">
    <property type="entry name" value="EXODEOXYRIBONUCLEASE 7 SMALL SUBUNIT"/>
    <property type="match status" value="1"/>
</dbReference>
<dbReference type="GO" id="GO:0005829">
    <property type="term" value="C:cytosol"/>
    <property type="evidence" value="ECO:0007669"/>
    <property type="project" value="TreeGrafter"/>
</dbReference>
<dbReference type="InterPro" id="IPR003761">
    <property type="entry name" value="Exonuc_VII_S"/>
</dbReference>
<sequence length="73" mass="8423">MKDMEKKTYEGAMARLDEIINLLENNKVSLDDSIALYQEGVELASYCDAKLKSIENQVTKIYEDQQLKDYEGE</sequence>
<evidence type="ECO:0000313" key="8">
    <source>
        <dbReference type="Proteomes" id="UP000051841"/>
    </source>
</evidence>
<protein>
    <recommendedName>
        <fullName evidence="6">Exodeoxyribonuclease 7 small subunit</fullName>
        <ecNumber evidence="6">3.1.11.6</ecNumber>
    </recommendedName>
    <alternativeName>
        <fullName evidence="6">Exodeoxyribonuclease VII small subunit</fullName>
        <shortName evidence="6">Exonuclease VII small subunit</shortName>
    </alternativeName>
</protein>
<dbReference type="NCBIfam" id="TIGR01280">
    <property type="entry name" value="xseB"/>
    <property type="match status" value="1"/>
</dbReference>
<comment type="function">
    <text evidence="6">Bidirectionally degrades single-stranded DNA into large acid-insoluble oligonucleotides, which are then degraded further into small acid-soluble oligonucleotides.</text>
</comment>
<evidence type="ECO:0000256" key="3">
    <source>
        <dbReference type="ARBA" id="ARBA00022722"/>
    </source>
</evidence>
<dbReference type="EC" id="3.1.11.6" evidence="6"/>
<dbReference type="AlphaFoldDB" id="A0A0R2HDK0"/>
<comment type="subcellular location">
    <subcellularLocation>
        <location evidence="6">Cytoplasm</location>
    </subcellularLocation>
</comment>
<organism evidence="7 8">
    <name type="scientific">Kandleria vitulina DSM 20405</name>
    <dbReference type="NCBI Taxonomy" id="1410657"/>
    <lineage>
        <taxon>Bacteria</taxon>
        <taxon>Bacillati</taxon>
        <taxon>Bacillota</taxon>
        <taxon>Erysipelotrichia</taxon>
        <taxon>Erysipelotrichales</taxon>
        <taxon>Coprobacillaceae</taxon>
        <taxon>Kandleria</taxon>
    </lineage>
</organism>
<comment type="similarity">
    <text evidence="1 6">Belongs to the XseB family.</text>
</comment>
<dbReference type="GO" id="GO:0006308">
    <property type="term" value="P:DNA catabolic process"/>
    <property type="evidence" value="ECO:0007669"/>
    <property type="project" value="UniProtKB-UniRule"/>
</dbReference>
<dbReference type="Pfam" id="PF02609">
    <property type="entry name" value="Exonuc_VII_S"/>
    <property type="match status" value="1"/>
</dbReference>
<comment type="subunit">
    <text evidence="6">Heterooligomer composed of large and small subunits.</text>
</comment>
<keyword evidence="4 6" id="KW-0378">Hydrolase</keyword>
<keyword evidence="2 6" id="KW-0963">Cytoplasm</keyword>
<keyword evidence="8" id="KW-1185">Reference proteome</keyword>
<dbReference type="Gene3D" id="1.10.287.1040">
    <property type="entry name" value="Exonuclease VII, small subunit"/>
    <property type="match status" value="1"/>
</dbReference>
<accession>A0A0R2HDK0</accession>
<comment type="catalytic activity">
    <reaction evidence="6">
        <text>Exonucleolytic cleavage in either 5'- to 3'- or 3'- to 5'-direction to yield nucleoside 5'-phosphates.</text>
        <dbReference type="EC" id="3.1.11.6"/>
    </reaction>
</comment>
<evidence type="ECO:0000256" key="1">
    <source>
        <dbReference type="ARBA" id="ARBA00009998"/>
    </source>
</evidence>
<dbReference type="InterPro" id="IPR037004">
    <property type="entry name" value="Exonuc_VII_ssu_sf"/>
</dbReference>
<dbReference type="PATRIC" id="fig|1410657.5.peg.1223"/>